<accession>A0A0B5A5U1</accession>
<sequence>MTWNTSDRRARLPSDWEENYRQPVLRDAKYRCQIRLPGCLGKATDVDHITPGDDHSRRNLQAACDRCHLKKSSREGNAKQRRMRAARFRPPERHPGAR</sequence>
<feature type="region of interest" description="Disordered" evidence="1">
    <location>
        <begin position="70"/>
        <end position="98"/>
    </location>
</feature>
<dbReference type="Proteomes" id="UP000031723">
    <property type="component" value="Segment"/>
</dbReference>
<keyword evidence="3" id="KW-0255">Endonuclease</keyword>
<organism evidence="3 4">
    <name type="scientific">Mycobacterium phage Sheen</name>
    <dbReference type="NCBI Taxonomy" id="1589274"/>
    <lineage>
        <taxon>Viruses</taxon>
        <taxon>Duplodnaviria</taxon>
        <taxon>Heunggongvirae</taxon>
        <taxon>Uroviricota</taxon>
        <taxon>Caudoviricetes</taxon>
        <taxon>Sheenvirus</taxon>
        <taxon>Sheenvirus Sheen</taxon>
    </lineage>
</organism>
<proteinExistence type="predicted"/>
<name>A0A0B5A5U1_9CAUD</name>
<dbReference type="GeneID" id="26635466"/>
<gene>
    <name evidence="3" type="primary">1</name>
    <name evidence="3" type="ORF">SHEEN_1</name>
</gene>
<dbReference type="InterPro" id="IPR002711">
    <property type="entry name" value="HNH"/>
</dbReference>
<reference evidence="3 4" key="1">
    <citation type="submission" date="2014-12" db="EMBL/GenBank/DDBJ databases">
        <authorList>
            <person name="Cote D."/>
            <person name="Daigle Z."/>
            <person name="Borges K.M."/>
            <person name="Adams S.D."/>
            <person name="Alvey R.M."/>
            <person name="Barekzi N."/>
            <person name="Beal Z.N."/>
            <person name="Briggs L.A."/>
            <person name="Brown T."/>
            <person name="Coomans R.J."/>
            <person name="D'Elia T."/>
            <person name="Doss J.H."/>
            <person name="Ellsworth J.A."/>
            <person name="Ettinger W.F."/>
            <person name="Fox D.J."/>
            <person name="Gauthier D.T."/>
            <person name="Andriolo J.M."/>
            <person name="Grubb S."/>
            <person name="Gugssa A.H."/>
            <person name="Hauser C.R."/>
            <person name="Hull A.K."/>
            <person name="Jackson N."/>
            <person name="Kart M.U."/>
            <person name="Korey C.A."/>
            <person name="Makemson J."/>
            <person name="McKinney A.L."/>
            <person name="Nelson P.R."/>
            <person name="Newman R.H."/>
            <person name="Powell G."/>
            <person name="Rodriguez-Lanetty M."/>
            <person name="Royer D."/>
            <person name="Sabila M.H."/>
            <person name="Sadana R."/>
            <person name="Saha S."/>
            <person name="Sangster N."/>
            <person name="Slowan-Pomeroy T."/>
            <person name="Urbinati C.R."/>
            <person name="Ward R.E."/>
            <person name="Warner M."/>
            <person name="Williamson B."/>
            <person name="Biederman B."/>
            <person name="Cresawn S.G."/>
            <person name="Bowman C.A."/>
            <person name="Russell D.A."/>
            <person name="Pope W.H."/>
            <person name="Jacobs-Sera D."/>
            <person name="Hendrix R.W."/>
            <person name="Hatfull G.H."/>
        </authorList>
    </citation>
    <scope>NUCLEOTIDE SEQUENCE [LARGE SCALE GENOMIC DNA]</scope>
</reference>
<evidence type="ECO:0000313" key="4">
    <source>
        <dbReference type="Proteomes" id="UP000031723"/>
    </source>
</evidence>
<dbReference type="OrthoDB" id="17914at10239"/>
<dbReference type="Pfam" id="PF01844">
    <property type="entry name" value="HNH"/>
    <property type="match status" value="1"/>
</dbReference>
<feature type="compositionally biased region" description="Basic and acidic residues" evidence="1">
    <location>
        <begin position="89"/>
        <end position="98"/>
    </location>
</feature>
<keyword evidence="3" id="KW-0378">Hydrolase</keyword>
<dbReference type="KEGG" id="vg:26635466"/>
<evidence type="ECO:0000313" key="3">
    <source>
        <dbReference type="EMBL" id="AJD82421.1"/>
    </source>
</evidence>
<dbReference type="InterPro" id="IPR003615">
    <property type="entry name" value="HNH_nuc"/>
</dbReference>
<dbReference type="Gene3D" id="1.10.30.50">
    <property type="match status" value="1"/>
</dbReference>
<evidence type="ECO:0000259" key="2">
    <source>
        <dbReference type="SMART" id="SM00507"/>
    </source>
</evidence>
<dbReference type="GO" id="GO:0003676">
    <property type="term" value="F:nucleic acid binding"/>
    <property type="evidence" value="ECO:0007669"/>
    <property type="project" value="InterPro"/>
</dbReference>
<dbReference type="GO" id="GO:0008270">
    <property type="term" value="F:zinc ion binding"/>
    <property type="evidence" value="ECO:0007669"/>
    <property type="project" value="InterPro"/>
</dbReference>
<keyword evidence="4" id="KW-1185">Reference proteome</keyword>
<feature type="domain" description="HNH nuclease" evidence="2">
    <location>
        <begin position="19"/>
        <end position="69"/>
    </location>
</feature>
<dbReference type="RefSeq" id="YP_009209040.1">
    <property type="nucleotide sequence ID" value="NC_028914.1"/>
</dbReference>
<dbReference type="SMART" id="SM00507">
    <property type="entry name" value="HNHc"/>
    <property type="match status" value="1"/>
</dbReference>
<dbReference type="CDD" id="cd00085">
    <property type="entry name" value="HNHc"/>
    <property type="match status" value="1"/>
</dbReference>
<protein>
    <submittedName>
        <fullName evidence="3">HNH endonuclease</fullName>
    </submittedName>
</protein>
<keyword evidence="3" id="KW-0540">Nuclease</keyword>
<evidence type="ECO:0000256" key="1">
    <source>
        <dbReference type="SAM" id="MobiDB-lite"/>
    </source>
</evidence>
<dbReference type="GO" id="GO:0004519">
    <property type="term" value="F:endonuclease activity"/>
    <property type="evidence" value="ECO:0007669"/>
    <property type="project" value="UniProtKB-KW"/>
</dbReference>
<dbReference type="EMBL" id="KP273225">
    <property type="protein sequence ID" value="AJD82421.1"/>
    <property type="molecule type" value="Genomic_DNA"/>
</dbReference>